<proteinExistence type="predicted"/>
<protein>
    <submittedName>
        <fullName evidence="1">Uncharacterized protein</fullName>
    </submittedName>
</protein>
<organism evidence="1">
    <name type="scientific">uncultured Chloroflexota bacterium</name>
    <dbReference type="NCBI Taxonomy" id="166587"/>
    <lineage>
        <taxon>Bacteria</taxon>
        <taxon>Bacillati</taxon>
        <taxon>Chloroflexota</taxon>
        <taxon>environmental samples</taxon>
    </lineage>
</organism>
<accession>A0A6J4JLV4</accession>
<reference evidence="1" key="1">
    <citation type="submission" date="2020-02" db="EMBL/GenBank/DDBJ databases">
        <authorList>
            <person name="Meier V. D."/>
        </authorList>
    </citation>
    <scope>NUCLEOTIDE SEQUENCE</scope>
    <source>
        <strain evidence="1">AVDCRST_MAG77</strain>
    </source>
</reference>
<sequence>MTESVAPGAVEGAAGVVDSQSPWRRIERRDDRGEVTDWVEVAQCVLCGRGVDRAFPVEYNTDGDEVVCRGCSPR</sequence>
<name>A0A6J4JLV4_9CHLR</name>
<dbReference type="AlphaFoldDB" id="A0A6J4JLV4"/>
<dbReference type="EMBL" id="CADCTC010000208">
    <property type="protein sequence ID" value="CAA9281872.1"/>
    <property type="molecule type" value="Genomic_DNA"/>
</dbReference>
<gene>
    <name evidence="1" type="ORF">AVDCRST_MAG77-3913</name>
</gene>
<evidence type="ECO:0000313" key="1">
    <source>
        <dbReference type="EMBL" id="CAA9281872.1"/>
    </source>
</evidence>